<keyword evidence="4" id="KW-1185">Reference proteome</keyword>
<proteinExistence type="predicted"/>
<dbReference type="Gene3D" id="3.10.180.10">
    <property type="entry name" value="2,3-Dihydroxybiphenyl 1,2-Dioxygenase, domain 1"/>
    <property type="match status" value="1"/>
</dbReference>
<dbReference type="GO" id="GO:0046677">
    <property type="term" value="P:response to antibiotic"/>
    <property type="evidence" value="ECO:0007669"/>
    <property type="project" value="UniProtKB-KW"/>
</dbReference>
<dbReference type="Pfam" id="PF00903">
    <property type="entry name" value="Glyoxalase"/>
    <property type="match status" value="1"/>
</dbReference>
<gene>
    <name evidence="3" type="ORF">SAMN04488002_2495</name>
</gene>
<evidence type="ECO:0000313" key="3">
    <source>
        <dbReference type="EMBL" id="SFR49278.1"/>
    </source>
</evidence>
<dbReference type="STRING" id="670154.SAMN04488002_2495"/>
<keyword evidence="1" id="KW-0046">Antibiotic resistance</keyword>
<organism evidence="3 4">
    <name type="scientific">Litoreibacter janthinus</name>
    <dbReference type="NCBI Taxonomy" id="670154"/>
    <lineage>
        <taxon>Bacteria</taxon>
        <taxon>Pseudomonadati</taxon>
        <taxon>Pseudomonadota</taxon>
        <taxon>Alphaproteobacteria</taxon>
        <taxon>Rhodobacterales</taxon>
        <taxon>Roseobacteraceae</taxon>
        <taxon>Litoreibacter</taxon>
    </lineage>
</organism>
<evidence type="ECO:0000259" key="2">
    <source>
        <dbReference type="Pfam" id="PF00903"/>
    </source>
</evidence>
<dbReference type="Proteomes" id="UP000199658">
    <property type="component" value="Unassembled WGS sequence"/>
</dbReference>
<dbReference type="CDD" id="cd08349">
    <property type="entry name" value="BLMA_like"/>
    <property type="match status" value="1"/>
</dbReference>
<dbReference type="SUPFAM" id="SSF54593">
    <property type="entry name" value="Glyoxalase/Bleomycin resistance protein/Dihydroxybiphenyl dioxygenase"/>
    <property type="match status" value="1"/>
</dbReference>
<reference evidence="4" key="1">
    <citation type="submission" date="2016-10" db="EMBL/GenBank/DDBJ databases">
        <authorList>
            <person name="Varghese N."/>
            <person name="Submissions S."/>
        </authorList>
    </citation>
    <scope>NUCLEOTIDE SEQUENCE [LARGE SCALE GENOMIC DNA]</scope>
    <source>
        <strain evidence="4">DSM 26921</strain>
    </source>
</reference>
<dbReference type="InterPro" id="IPR000335">
    <property type="entry name" value="Bleomycin-R"/>
</dbReference>
<dbReference type="InterPro" id="IPR029068">
    <property type="entry name" value="Glyas_Bleomycin-R_OHBP_Dase"/>
</dbReference>
<dbReference type="RefSeq" id="WP_090217235.1">
    <property type="nucleotide sequence ID" value="NZ_FOYO01000001.1"/>
</dbReference>
<accession>A0A1I6H4C0</accession>
<dbReference type="EMBL" id="FOYO01000001">
    <property type="protein sequence ID" value="SFR49278.1"/>
    <property type="molecule type" value="Genomic_DNA"/>
</dbReference>
<feature type="domain" description="Glyoxalase/fosfomycin resistance/dioxygenase" evidence="2">
    <location>
        <begin position="11"/>
        <end position="109"/>
    </location>
</feature>
<evidence type="ECO:0000313" key="4">
    <source>
        <dbReference type="Proteomes" id="UP000199658"/>
    </source>
</evidence>
<dbReference type="AlphaFoldDB" id="A0A1I6H4C0"/>
<evidence type="ECO:0000256" key="1">
    <source>
        <dbReference type="ARBA" id="ARBA00023251"/>
    </source>
</evidence>
<sequence>MPKLTQITPFLMCSDIKAEIAFFEDYLGFSTGFLSEGDYSYAFLRRDNAAVRLLTTDADLTDERCQNMIYIDVDDVDALWTELGPKLSTLPSGRVRAPFDQPYNQREFHVIDEGPNLILFGHSISPGK</sequence>
<protein>
    <recommendedName>
        <fullName evidence="2">Glyoxalase/fosfomycin resistance/dioxygenase domain-containing protein</fullName>
    </recommendedName>
</protein>
<name>A0A1I6H4C0_9RHOB</name>
<dbReference type="InterPro" id="IPR004360">
    <property type="entry name" value="Glyas_Fos-R_dOase_dom"/>
</dbReference>
<dbReference type="OrthoDB" id="9791602at2"/>